<dbReference type="AlphaFoldDB" id="A0A8J2R4Z8"/>
<gene>
    <name evidence="2" type="ORF">DCHRY22_LOCUS14288</name>
</gene>
<dbReference type="Proteomes" id="UP000789524">
    <property type="component" value="Unassembled WGS sequence"/>
</dbReference>
<name>A0A8J2R4Z8_9NEOP</name>
<reference evidence="2" key="1">
    <citation type="submission" date="2021-09" db="EMBL/GenBank/DDBJ databases">
        <authorList>
            <person name="Martin H S."/>
        </authorList>
    </citation>
    <scope>NUCLEOTIDE SEQUENCE</scope>
</reference>
<feature type="region of interest" description="Disordered" evidence="1">
    <location>
        <begin position="30"/>
        <end position="75"/>
    </location>
</feature>
<organism evidence="2 3">
    <name type="scientific">Danaus chrysippus</name>
    <name type="common">African queen</name>
    <dbReference type="NCBI Taxonomy" id="151541"/>
    <lineage>
        <taxon>Eukaryota</taxon>
        <taxon>Metazoa</taxon>
        <taxon>Ecdysozoa</taxon>
        <taxon>Arthropoda</taxon>
        <taxon>Hexapoda</taxon>
        <taxon>Insecta</taxon>
        <taxon>Pterygota</taxon>
        <taxon>Neoptera</taxon>
        <taxon>Endopterygota</taxon>
        <taxon>Lepidoptera</taxon>
        <taxon>Glossata</taxon>
        <taxon>Ditrysia</taxon>
        <taxon>Papilionoidea</taxon>
        <taxon>Nymphalidae</taxon>
        <taxon>Danainae</taxon>
        <taxon>Danaini</taxon>
        <taxon>Danaina</taxon>
        <taxon>Danaus</taxon>
        <taxon>Anosia</taxon>
    </lineage>
</organism>
<comment type="caution">
    <text evidence="2">The sequence shown here is derived from an EMBL/GenBank/DDBJ whole genome shotgun (WGS) entry which is preliminary data.</text>
</comment>
<protein>
    <submittedName>
        <fullName evidence="2">(African queen) hypothetical protein</fullName>
    </submittedName>
</protein>
<accession>A0A8J2R4Z8</accession>
<sequence>MLQRRRSASVAPGQRALNDTVRVVFVCGSSAAGDGRWGRPPRRPPPHAAPGGDVTRGPPRMTSHGHGPPVTSPSS</sequence>
<keyword evidence="3" id="KW-1185">Reference proteome</keyword>
<dbReference type="EMBL" id="CAKASE010000080">
    <property type="protein sequence ID" value="CAG9581797.1"/>
    <property type="molecule type" value="Genomic_DNA"/>
</dbReference>
<proteinExistence type="predicted"/>
<evidence type="ECO:0000256" key="1">
    <source>
        <dbReference type="SAM" id="MobiDB-lite"/>
    </source>
</evidence>
<evidence type="ECO:0000313" key="3">
    <source>
        <dbReference type="Proteomes" id="UP000789524"/>
    </source>
</evidence>
<evidence type="ECO:0000313" key="2">
    <source>
        <dbReference type="EMBL" id="CAG9581797.1"/>
    </source>
</evidence>